<comment type="caution">
    <text evidence="2">The sequence shown here is derived from an EMBL/GenBank/DDBJ whole genome shotgun (WGS) entry which is preliminary data.</text>
</comment>
<protein>
    <submittedName>
        <fullName evidence="2">Uncharacterized protein</fullName>
    </submittedName>
</protein>
<feature type="compositionally biased region" description="Basic residues" evidence="1">
    <location>
        <begin position="97"/>
        <end position="106"/>
    </location>
</feature>
<accession>A0AB34FL95</accession>
<organism evidence="2 3">
    <name type="scientific">Purpureocillium lavendulum</name>
    <dbReference type="NCBI Taxonomy" id="1247861"/>
    <lineage>
        <taxon>Eukaryota</taxon>
        <taxon>Fungi</taxon>
        <taxon>Dikarya</taxon>
        <taxon>Ascomycota</taxon>
        <taxon>Pezizomycotina</taxon>
        <taxon>Sordariomycetes</taxon>
        <taxon>Hypocreomycetidae</taxon>
        <taxon>Hypocreales</taxon>
        <taxon>Ophiocordycipitaceae</taxon>
        <taxon>Purpureocillium</taxon>
    </lineage>
</organism>
<dbReference type="EMBL" id="JAQHRD010000006">
    <property type="protein sequence ID" value="KAJ6439887.1"/>
    <property type="molecule type" value="Genomic_DNA"/>
</dbReference>
<feature type="region of interest" description="Disordered" evidence="1">
    <location>
        <begin position="1"/>
        <end position="106"/>
    </location>
</feature>
<keyword evidence="3" id="KW-1185">Reference proteome</keyword>
<dbReference type="Proteomes" id="UP001163105">
    <property type="component" value="Unassembled WGS sequence"/>
</dbReference>
<evidence type="ECO:0000256" key="1">
    <source>
        <dbReference type="SAM" id="MobiDB-lite"/>
    </source>
</evidence>
<evidence type="ECO:0000313" key="2">
    <source>
        <dbReference type="EMBL" id="KAJ6439887.1"/>
    </source>
</evidence>
<sequence>MADVVPDAMRCDATPPPSPASFDATEPTWDSDSLASGDAHQDRSGSPSNDFHQPADQGVKTPDNAGCASEVVLDRGAPPAKSTSRSTNRPPDTSKAGRLRLRSTGG</sequence>
<reference evidence="2" key="1">
    <citation type="submission" date="2023-01" db="EMBL/GenBank/DDBJ databases">
        <title>The growth and conidiation of Purpureocillium lavendulum are regulated by nitrogen source and histone H3K14 acetylation.</title>
        <authorList>
            <person name="Tang P."/>
            <person name="Han J."/>
            <person name="Zhang C."/>
            <person name="Tang P."/>
            <person name="Qi F."/>
            <person name="Zhang K."/>
            <person name="Liang L."/>
        </authorList>
    </citation>
    <scope>NUCLEOTIDE SEQUENCE</scope>
    <source>
        <strain evidence="2">YMF1.00683</strain>
    </source>
</reference>
<dbReference type="AlphaFoldDB" id="A0AB34FL95"/>
<gene>
    <name evidence="2" type="ORF">O9K51_07778</name>
</gene>
<feature type="compositionally biased region" description="Polar residues" evidence="1">
    <location>
        <begin position="81"/>
        <end position="91"/>
    </location>
</feature>
<proteinExistence type="predicted"/>
<evidence type="ECO:0000313" key="3">
    <source>
        <dbReference type="Proteomes" id="UP001163105"/>
    </source>
</evidence>
<name>A0AB34FL95_9HYPO</name>